<protein>
    <submittedName>
        <fullName evidence="2">Uncharacterized protein</fullName>
    </submittedName>
</protein>
<proteinExistence type="predicted"/>
<gene>
    <name evidence="2" type="ORF">SCP_1900310</name>
</gene>
<comment type="caution">
    <text evidence="2">The sequence shown here is derived from an EMBL/GenBank/DDBJ whole genome shotgun (WGS) entry which is preliminary data.</text>
</comment>
<dbReference type="OrthoDB" id="2687653at2759"/>
<dbReference type="RefSeq" id="XP_027621095.1">
    <property type="nucleotide sequence ID" value="XM_027765294.1"/>
</dbReference>
<dbReference type="EMBL" id="BFAD01000019">
    <property type="protein sequence ID" value="GBE90182.1"/>
    <property type="molecule type" value="Genomic_DNA"/>
</dbReference>
<reference evidence="2 3" key="1">
    <citation type="journal article" date="2018" name="Sci. Rep.">
        <title>Genome sequence of the cauliflower mushroom Sparassis crispa (Hanabiratake) and its association with beneficial usage.</title>
        <authorList>
            <person name="Kiyama R."/>
            <person name="Furutani Y."/>
            <person name="Kawaguchi K."/>
            <person name="Nakanishi T."/>
        </authorList>
    </citation>
    <scope>NUCLEOTIDE SEQUENCE [LARGE SCALE GENOMIC DNA]</scope>
</reference>
<dbReference type="Proteomes" id="UP000287166">
    <property type="component" value="Unassembled WGS sequence"/>
</dbReference>
<dbReference type="InParanoid" id="A0A401H6Y9"/>
<name>A0A401H6Y9_9APHY</name>
<keyword evidence="3" id="KW-1185">Reference proteome</keyword>
<evidence type="ECO:0000256" key="1">
    <source>
        <dbReference type="SAM" id="MobiDB-lite"/>
    </source>
</evidence>
<evidence type="ECO:0000313" key="3">
    <source>
        <dbReference type="Proteomes" id="UP000287166"/>
    </source>
</evidence>
<sequence>MSALHHCNFCFRELPTLGGLKRHISSRRECHRKWEDTIAKKTETVSIFDTEEQEEETYHMLPEEPVMASLVDGPPGNCNSTFDSYIPAPVWEPSPDKEETEESNARASKRVRVEDVPDEDDISAGHFYTNYSCHPVATVQAQGKTVFERQHEEARAMQTSEYAPFSDEEEWQLAEWLMKHLGQNRIDEYLDLPIVSTLPVVCTL</sequence>
<evidence type="ECO:0000313" key="2">
    <source>
        <dbReference type="EMBL" id="GBE90182.1"/>
    </source>
</evidence>
<feature type="region of interest" description="Disordered" evidence="1">
    <location>
        <begin position="88"/>
        <end position="109"/>
    </location>
</feature>
<organism evidence="2 3">
    <name type="scientific">Sparassis crispa</name>
    <dbReference type="NCBI Taxonomy" id="139825"/>
    <lineage>
        <taxon>Eukaryota</taxon>
        <taxon>Fungi</taxon>
        <taxon>Dikarya</taxon>
        <taxon>Basidiomycota</taxon>
        <taxon>Agaricomycotina</taxon>
        <taxon>Agaricomycetes</taxon>
        <taxon>Polyporales</taxon>
        <taxon>Sparassidaceae</taxon>
        <taxon>Sparassis</taxon>
    </lineage>
</organism>
<accession>A0A401H6Y9</accession>
<dbReference type="AlphaFoldDB" id="A0A401H6Y9"/>
<dbReference type="GeneID" id="38787099"/>